<dbReference type="InterPro" id="IPR019311">
    <property type="entry name" value="Fy-3"/>
</dbReference>
<keyword evidence="3" id="KW-1185">Reference proteome</keyword>
<dbReference type="AlphaFoldDB" id="A0A1D3CT40"/>
<feature type="compositionally biased region" description="Basic and acidic residues" evidence="1">
    <location>
        <begin position="428"/>
        <end position="437"/>
    </location>
</feature>
<name>A0A1D3CT40_9EIME</name>
<dbReference type="PANTHER" id="PTHR16525:SF0">
    <property type="entry name" value="PROTEIN C12ORF4"/>
    <property type="match status" value="1"/>
</dbReference>
<evidence type="ECO:0000313" key="2">
    <source>
        <dbReference type="EMBL" id="OEH74364.1"/>
    </source>
</evidence>
<proteinExistence type="predicted"/>
<feature type="region of interest" description="Disordered" evidence="1">
    <location>
        <begin position="1"/>
        <end position="62"/>
    </location>
</feature>
<dbReference type="Proteomes" id="UP000095192">
    <property type="component" value="Unassembled WGS sequence"/>
</dbReference>
<dbReference type="InParanoid" id="A0A1D3CT40"/>
<evidence type="ECO:0000256" key="1">
    <source>
        <dbReference type="SAM" id="MobiDB-lite"/>
    </source>
</evidence>
<accession>A0A1D3CT40</accession>
<feature type="compositionally biased region" description="Basic and acidic residues" evidence="1">
    <location>
        <begin position="1"/>
        <end position="40"/>
    </location>
</feature>
<dbReference type="GO" id="GO:0005737">
    <property type="term" value="C:cytoplasm"/>
    <property type="evidence" value="ECO:0007669"/>
    <property type="project" value="TreeGrafter"/>
</dbReference>
<feature type="compositionally biased region" description="Polar residues" evidence="1">
    <location>
        <begin position="49"/>
        <end position="60"/>
    </location>
</feature>
<dbReference type="VEuPathDB" id="ToxoDB:cyc_00829"/>
<evidence type="ECO:0000313" key="3">
    <source>
        <dbReference type="Proteomes" id="UP000095192"/>
    </source>
</evidence>
<dbReference type="EMBL" id="JROU02002058">
    <property type="protein sequence ID" value="OEH74364.1"/>
    <property type="molecule type" value="Genomic_DNA"/>
</dbReference>
<gene>
    <name evidence="2" type="ORF">cyc_00829</name>
</gene>
<reference evidence="2 3" key="1">
    <citation type="journal article" date="2016" name="BMC Genomics">
        <title>Comparative genomics reveals Cyclospora cayetanensis possesses coccidia-like metabolism and invasion components but unique surface antigens.</title>
        <authorList>
            <person name="Liu S."/>
            <person name="Wang L."/>
            <person name="Zheng H."/>
            <person name="Xu Z."/>
            <person name="Roellig D.M."/>
            <person name="Li N."/>
            <person name="Frace M.A."/>
            <person name="Tang K."/>
            <person name="Arrowood M.J."/>
            <person name="Moss D.M."/>
            <person name="Zhang L."/>
            <person name="Feng Y."/>
            <person name="Xiao L."/>
        </authorList>
    </citation>
    <scope>NUCLEOTIDE SEQUENCE [LARGE SCALE GENOMIC DNA]</scope>
    <source>
        <strain evidence="2 3">CHN_HEN01</strain>
    </source>
</reference>
<feature type="region of interest" description="Disordered" evidence="1">
    <location>
        <begin position="407"/>
        <end position="437"/>
    </location>
</feature>
<organism evidence="2 3">
    <name type="scientific">Cyclospora cayetanensis</name>
    <dbReference type="NCBI Taxonomy" id="88456"/>
    <lineage>
        <taxon>Eukaryota</taxon>
        <taxon>Sar</taxon>
        <taxon>Alveolata</taxon>
        <taxon>Apicomplexa</taxon>
        <taxon>Conoidasida</taxon>
        <taxon>Coccidia</taxon>
        <taxon>Eucoccidiorida</taxon>
        <taxon>Eimeriorina</taxon>
        <taxon>Eimeriidae</taxon>
        <taxon>Cyclospora</taxon>
    </lineage>
</organism>
<dbReference type="VEuPathDB" id="ToxoDB:LOC34617936"/>
<dbReference type="PANTHER" id="PTHR16525">
    <property type="entry name" value="PROTEIN C12ORF4"/>
    <property type="match status" value="1"/>
</dbReference>
<protein>
    <submittedName>
        <fullName evidence="2">Uncharacterized protein</fullName>
    </submittedName>
</protein>
<sequence length="858" mass="91596">MKHRHEDPPSQENERGQETQCKHQQRQEQGHQQNLEKRIETSGIIPVVQSHSADTPASKSDTWKLAVSSLPPETLLVWTAAPRIRSQATAAAVQRRKDLSKPPDELSEQEIAHEEEAFRNIGGASYCLLRIRGGTALDCCSNALRLPYRHGLVSDGASMRQLLLAEEERTAFFCPRRLPLVLQRLSRSAMPLNTSSRAAALAAAEGLCASPAASASRTPSAVQHNVHPAESSASLAAPATATACLPRGVCPRLAALRALAYWCCCCTLAQQKATNELQRRRQRQQSLFQPEKQEQLLHAAAAVSCSFDRGMSFQATELSRGTATTAATTATAAATVALEACEKDLEALVLQHVSECDLLEKHWKHEQKQLVQQQLRMFKDVATDLYLLQHGADAAASGAACQKLVLPPLPSAGETDNSEPTGDPAQHFPRDGRDSPRVKGTVFAAYAPDAVAAEGETASPRPPAAAARTQAVELVDPLRGVSNSAEQNGLVADFFPPTASGSEHLQVEEGRGVLSAGEWLSLTGRGESGGCCEGPSEDWPGGSSSYCYVDVRSMRGSSNPFSFGGCGCLGRSEPVQGKGRGVDVPCDDLFAALQSGSQSTLSGAVLPTGVYLQESCACIRSGNEAPDLLLPSLEEQRRLLQVAVHSVRHQNTDTATSSLSNNQRVVLKPGEVFVSRHSAGSRPQVCFHLAVAFPGQRHDGSQPCNADTAAGDANTTVLGTHSGSNNRGKGAELECLSAPVCEGLRQVLWLCEQHAVGAVLVPLLLLETEGLASCLPFALLQRRMLAVLRCLLTELKAVALSPGSSSCCSSEATANRLKHLVLLLPPIQPHQQQQEGTVQMDLLVQAAVNFLRNSACCC</sequence>
<comment type="caution">
    <text evidence="2">The sequence shown here is derived from an EMBL/GenBank/DDBJ whole genome shotgun (WGS) entry which is preliminary data.</text>
</comment>